<dbReference type="WBParaSite" id="GPUH_0001694401-mRNA-1">
    <property type="protein sequence ID" value="GPUH_0001694401-mRNA-1"/>
    <property type="gene ID" value="GPUH_0001694401"/>
</dbReference>
<gene>
    <name evidence="1" type="ORF">GPUH_LOCUS16922</name>
</gene>
<organism evidence="3">
    <name type="scientific">Gongylonema pulchrum</name>
    <dbReference type="NCBI Taxonomy" id="637853"/>
    <lineage>
        <taxon>Eukaryota</taxon>
        <taxon>Metazoa</taxon>
        <taxon>Ecdysozoa</taxon>
        <taxon>Nematoda</taxon>
        <taxon>Chromadorea</taxon>
        <taxon>Rhabditida</taxon>
        <taxon>Spirurina</taxon>
        <taxon>Spiruromorpha</taxon>
        <taxon>Spiruroidea</taxon>
        <taxon>Gongylonematidae</taxon>
        <taxon>Gongylonema</taxon>
    </lineage>
</organism>
<sequence length="79" mass="9116">MKHWMKRAATPGLKSTIARSHDIQEIIQTQLKSLMWAQNVSTRHPNSELLYNGTSRIPSIHVSSTVDRNKQLHKDNVQR</sequence>
<dbReference type="Proteomes" id="UP000271098">
    <property type="component" value="Unassembled WGS sequence"/>
</dbReference>
<reference evidence="1 2" key="2">
    <citation type="submission" date="2018-11" db="EMBL/GenBank/DDBJ databases">
        <authorList>
            <consortium name="Pathogen Informatics"/>
        </authorList>
    </citation>
    <scope>NUCLEOTIDE SEQUENCE [LARGE SCALE GENOMIC DNA]</scope>
</reference>
<protein>
    <submittedName>
        <fullName evidence="3">Ovule protein</fullName>
    </submittedName>
</protein>
<proteinExistence type="predicted"/>
<reference evidence="3" key="1">
    <citation type="submission" date="2016-06" db="UniProtKB">
        <authorList>
            <consortium name="WormBaseParasite"/>
        </authorList>
    </citation>
    <scope>IDENTIFICATION</scope>
</reference>
<dbReference type="AlphaFoldDB" id="A0A183E7I1"/>
<keyword evidence="2" id="KW-1185">Reference proteome</keyword>
<accession>A0A183E7I1</accession>
<evidence type="ECO:0000313" key="3">
    <source>
        <dbReference type="WBParaSite" id="GPUH_0001694401-mRNA-1"/>
    </source>
</evidence>
<name>A0A183E7I1_9BILA</name>
<dbReference type="EMBL" id="UYRT01084420">
    <property type="protein sequence ID" value="VDN28807.1"/>
    <property type="molecule type" value="Genomic_DNA"/>
</dbReference>
<evidence type="ECO:0000313" key="2">
    <source>
        <dbReference type="Proteomes" id="UP000271098"/>
    </source>
</evidence>
<evidence type="ECO:0000313" key="1">
    <source>
        <dbReference type="EMBL" id="VDN28807.1"/>
    </source>
</evidence>